<dbReference type="InterPro" id="IPR005586">
    <property type="entry name" value="ABC_trans_aux"/>
</dbReference>
<organism evidence="2 3">
    <name type="scientific">Candidatus Glassbacteria bacterium GWA2_58_10</name>
    <dbReference type="NCBI Taxonomy" id="1817865"/>
    <lineage>
        <taxon>Bacteria</taxon>
        <taxon>Candidatus Glassiibacteriota</taxon>
    </lineage>
</organism>
<accession>A0A1F5YEE2</accession>
<protein>
    <recommendedName>
        <fullName evidence="1">ABC-type transport auxiliary lipoprotein component domain-containing protein</fullName>
    </recommendedName>
</protein>
<dbReference type="Pfam" id="PF03886">
    <property type="entry name" value="ABC_trans_aux"/>
    <property type="match status" value="1"/>
</dbReference>
<dbReference type="Gene3D" id="3.40.50.10610">
    <property type="entry name" value="ABC-type transport auxiliary lipoprotein component"/>
    <property type="match status" value="1"/>
</dbReference>
<name>A0A1F5YEE2_9BACT</name>
<evidence type="ECO:0000313" key="3">
    <source>
        <dbReference type="Proteomes" id="UP000176992"/>
    </source>
</evidence>
<sequence>MPVESGAMKPLKTCTSAYISGLLALSLFVACASVPETRYYMLGRIAPQGSGSAQQVNLTVGVPQFEAEGIYARDNMLYRKSPYEIAPDYYRRWGVPPQRMLSEVTVDYLRRSGLFAEVLRMPTLSRVDLVLNGRIIRFEEETGPQGPAVRVDLEFSLEKSRTNERLWWDEVSSSSPISLPQTAEASVSAAETGVRTCLEKALGSLAEFSAKLSSTTK</sequence>
<dbReference type="SUPFAM" id="SSF159594">
    <property type="entry name" value="XCC0632-like"/>
    <property type="match status" value="1"/>
</dbReference>
<dbReference type="AlphaFoldDB" id="A0A1F5YEE2"/>
<dbReference type="EMBL" id="MFIV01000092">
    <property type="protein sequence ID" value="OGF98525.1"/>
    <property type="molecule type" value="Genomic_DNA"/>
</dbReference>
<evidence type="ECO:0000313" key="2">
    <source>
        <dbReference type="EMBL" id="OGF98525.1"/>
    </source>
</evidence>
<comment type="caution">
    <text evidence="2">The sequence shown here is derived from an EMBL/GenBank/DDBJ whole genome shotgun (WGS) entry which is preliminary data.</text>
</comment>
<evidence type="ECO:0000259" key="1">
    <source>
        <dbReference type="Pfam" id="PF03886"/>
    </source>
</evidence>
<gene>
    <name evidence="2" type="ORF">A2Z86_01345</name>
</gene>
<reference evidence="2 3" key="1">
    <citation type="journal article" date="2016" name="Nat. Commun.">
        <title>Thousands of microbial genomes shed light on interconnected biogeochemical processes in an aquifer system.</title>
        <authorList>
            <person name="Anantharaman K."/>
            <person name="Brown C.T."/>
            <person name="Hug L.A."/>
            <person name="Sharon I."/>
            <person name="Castelle C.J."/>
            <person name="Probst A.J."/>
            <person name="Thomas B.C."/>
            <person name="Singh A."/>
            <person name="Wilkins M.J."/>
            <person name="Karaoz U."/>
            <person name="Brodie E.L."/>
            <person name="Williams K.H."/>
            <person name="Hubbard S.S."/>
            <person name="Banfield J.F."/>
        </authorList>
    </citation>
    <scope>NUCLEOTIDE SEQUENCE [LARGE SCALE GENOMIC DNA]</scope>
</reference>
<proteinExistence type="predicted"/>
<dbReference type="Proteomes" id="UP000176992">
    <property type="component" value="Unassembled WGS sequence"/>
</dbReference>
<feature type="domain" description="ABC-type transport auxiliary lipoprotein component" evidence="1">
    <location>
        <begin position="40"/>
        <end position="194"/>
    </location>
</feature>